<accession>A0A835B9H6</accession>
<dbReference type="InterPro" id="IPR000864">
    <property type="entry name" value="Prot_inh_pot1"/>
</dbReference>
<proteinExistence type="inferred from homology"/>
<dbReference type="Pfam" id="PF00280">
    <property type="entry name" value="potato_inhibit"/>
    <property type="match status" value="1"/>
</dbReference>
<gene>
    <name evidence="4" type="ORF">HU200_046659</name>
</gene>
<evidence type="ECO:0000256" key="1">
    <source>
        <dbReference type="ARBA" id="ARBA00008210"/>
    </source>
</evidence>
<keyword evidence="3" id="KW-0722">Serine protease inhibitor</keyword>
<dbReference type="PANTHER" id="PTHR33091:SF53">
    <property type="entry name" value="OS08G0441300 PROTEIN"/>
    <property type="match status" value="1"/>
</dbReference>
<dbReference type="PANTHER" id="PTHR33091">
    <property type="entry name" value="PROTEIN, PUTATIVE, EXPRESSED-RELATED"/>
    <property type="match status" value="1"/>
</dbReference>
<dbReference type="InterPro" id="IPR036354">
    <property type="entry name" value="Prot_inh_pot1_sf"/>
</dbReference>
<evidence type="ECO:0000313" key="4">
    <source>
        <dbReference type="EMBL" id="KAF8677185.1"/>
    </source>
</evidence>
<comment type="similarity">
    <text evidence="1">Belongs to the protease inhibitor I13 (potato type I serine protease inhibitor) family.</text>
</comment>
<name>A0A835B9H6_9POAL</name>
<organism evidence="4 5">
    <name type="scientific">Digitaria exilis</name>
    <dbReference type="NCBI Taxonomy" id="1010633"/>
    <lineage>
        <taxon>Eukaryota</taxon>
        <taxon>Viridiplantae</taxon>
        <taxon>Streptophyta</taxon>
        <taxon>Embryophyta</taxon>
        <taxon>Tracheophyta</taxon>
        <taxon>Spermatophyta</taxon>
        <taxon>Magnoliopsida</taxon>
        <taxon>Liliopsida</taxon>
        <taxon>Poales</taxon>
        <taxon>Poaceae</taxon>
        <taxon>PACMAD clade</taxon>
        <taxon>Panicoideae</taxon>
        <taxon>Panicodae</taxon>
        <taxon>Paniceae</taxon>
        <taxon>Anthephorinae</taxon>
        <taxon>Digitaria</taxon>
    </lineage>
</organism>
<evidence type="ECO:0000256" key="2">
    <source>
        <dbReference type="ARBA" id="ARBA00022690"/>
    </source>
</evidence>
<dbReference type="EMBL" id="JACEFO010002150">
    <property type="protein sequence ID" value="KAF8677185.1"/>
    <property type="molecule type" value="Genomic_DNA"/>
</dbReference>
<keyword evidence="5" id="KW-1185">Reference proteome</keyword>
<dbReference type="AlphaFoldDB" id="A0A835B9H6"/>
<evidence type="ECO:0000256" key="3">
    <source>
        <dbReference type="ARBA" id="ARBA00022900"/>
    </source>
</evidence>
<keyword evidence="2" id="KW-0646">Protease inhibitor</keyword>
<sequence>MPTSRMLIGGGGDHRQKTSWPEVVGMGFLWAAMKIRIDRPDVDVEVHKVGDSVEPGYNNKRVRMFIYSGVVAQTPVIG</sequence>
<reference evidence="4" key="1">
    <citation type="submission" date="2020-07" db="EMBL/GenBank/DDBJ databases">
        <title>Genome sequence and genetic diversity analysis of an under-domesticated orphan crop, white fonio (Digitaria exilis).</title>
        <authorList>
            <person name="Bennetzen J.L."/>
            <person name="Chen S."/>
            <person name="Ma X."/>
            <person name="Wang X."/>
            <person name="Yssel A.E.J."/>
            <person name="Chaluvadi S.R."/>
            <person name="Johnson M."/>
            <person name="Gangashetty P."/>
            <person name="Hamidou F."/>
            <person name="Sanogo M.D."/>
            <person name="Zwaenepoel A."/>
            <person name="Wallace J."/>
            <person name="Van De Peer Y."/>
            <person name="Van Deynze A."/>
        </authorList>
    </citation>
    <scope>NUCLEOTIDE SEQUENCE</scope>
    <source>
        <tissue evidence="4">Leaves</tissue>
    </source>
</reference>
<dbReference type="Gene3D" id="3.30.10.10">
    <property type="entry name" value="Trypsin Inhibitor V, subunit A"/>
    <property type="match status" value="1"/>
</dbReference>
<dbReference type="OrthoDB" id="10013825at2759"/>
<dbReference type="Proteomes" id="UP000636709">
    <property type="component" value="Unassembled WGS sequence"/>
</dbReference>
<protein>
    <submittedName>
        <fullName evidence="4">Uncharacterized protein</fullName>
    </submittedName>
</protein>
<dbReference type="GO" id="GO:0009611">
    <property type="term" value="P:response to wounding"/>
    <property type="evidence" value="ECO:0007669"/>
    <property type="project" value="InterPro"/>
</dbReference>
<comment type="caution">
    <text evidence="4">The sequence shown here is derived from an EMBL/GenBank/DDBJ whole genome shotgun (WGS) entry which is preliminary data.</text>
</comment>
<dbReference type="SUPFAM" id="SSF54654">
    <property type="entry name" value="CI-2 family of serine protease inhibitors"/>
    <property type="match status" value="1"/>
</dbReference>
<dbReference type="GO" id="GO:0004867">
    <property type="term" value="F:serine-type endopeptidase inhibitor activity"/>
    <property type="evidence" value="ECO:0007669"/>
    <property type="project" value="UniProtKB-KW"/>
</dbReference>
<evidence type="ECO:0000313" key="5">
    <source>
        <dbReference type="Proteomes" id="UP000636709"/>
    </source>
</evidence>